<evidence type="ECO:0000313" key="2">
    <source>
        <dbReference type="Proteomes" id="UP000019149"/>
    </source>
</evidence>
<dbReference type="RefSeq" id="XP_024349070.1">
    <property type="nucleotide sequence ID" value="XM_024496485.1"/>
</dbReference>
<sequence length="205" mass="23991">MCYLPLLNWVKEYYEVIQNYSFMNVQITSRQLIAGNELDKFFHSKRSDKNYSLTISVIIFQKILVTSKTKKKHENPVMYKSQNEDIHRFCVLWSEYLPEKYSYEVPIIFKFSSLFLFSSLSCLCLCLCPPLMAITHTSFEWFGAVNYKTVTANNSFLIWCARDDSNVRWGLVSICCSNNANKIYPKCPKIGFFLNEKGKNIKKNT</sequence>
<dbReference type="Proteomes" id="UP000019149">
    <property type="component" value="Unassembled WGS sequence"/>
</dbReference>
<organism evidence="1 2">
    <name type="scientific">Echinococcus granulosus</name>
    <name type="common">Hydatid tapeworm</name>
    <dbReference type="NCBI Taxonomy" id="6210"/>
    <lineage>
        <taxon>Eukaryota</taxon>
        <taxon>Metazoa</taxon>
        <taxon>Spiralia</taxon>
        <taxon>Lophotrochozoa</taxon>
        <taxon>Platyhelminthes</taxon>
        <taxon>Cestoda</taxon>
        <taxon>Eucestoda</taxon>
        <taxon>Cyclophyllidea</taxon>
        <taxon>Taeniidae</taxon>
        <taxon>Echinococcus</taxon>
        <taxon>Echinococcus granulosus group</taxon>
    </lineage>
</organism>
<accession>W6UWL5</accession>
<gene>
    <name evidence="1" type="ORF">EGR_07236</name>
</gene>
<comment type="caution">
    <text evidence="1">The sequence shown here is derived from an EMBL/GenBank/DDBJ whole genome shotgun (WGS) entry which is preliminary data.</text>
</comment>
<keyword evidence="2" id="KW-1185">Reference proteome</keyword>
<dbReference type="EMBL" id="APAU02000073">
    <property type="protein sequence ID" value="EUB57874.1"/>
    <property type="molecule type" value="Genomic_DNA"/>
</dbReference>
<proteinExistence type="predicted"/>
<reference evidence="1 2" key="1">
    <citation type="journal article" date="2013" name="Nat. Genet.">
        <title>The genome of the hydatid tapeworm Echinococcus granulosus.</title>
        <authorList>
            <person name="Zheng H."/>
            <person name="Zhang W."/>
            <person name="Zhang L."/>
            <person name="Zhang Z."/>
            <person name="Li J."/>
            <person name="Lu G."/>
            <person name="Zhu Y."/>
            <person name="Wang Y."/>
            <person name="Huang Y."/>
            <person name="Liu J."/>
            <person name="Kang H."/>
            <person name="Chen J."/>
            <person name="Wang L."/>
            <person name="Chen A."/>
            <person name="Yu S."/>
            <person name="Gao Z."/>
            <person name="Jin L."/>
            <person name="Gu W."/>
            <person name="Wang Z."/>
            <person name="Zhao L."/>
            <person name="Shi B."/>
            <person name="Wen H."/>
            <person name="Lin R."/>
            <person name="Jones M.K."/>
            <person name="Brejova B."/>
            <person name="Vinar T."/>
            <person name="Zhao G."/>
            <person name="McManus D.P."/>
            <person name="Chen Z."/>
            <person name="Zhou Y."/>
            <person name="Wang S."/>
        </authorList>
    </citation>
    <scope>NUCLEOTIDE SEQUENCE [LARGE SCALE GENOMIC DNA]</scope>
</reference>
<dbReference type="GeneID" id="36342951"/>
<dbReference type="KEGG" id="egl:EGR_07236"/>
<evidence type="ECO:0000313" key="1">
    <source>
        <dbReference type="EMBL" id="EUB57874.1"/>
    </source>
</evidence>
<dbReference type="AlphaFoldDB" id="W6UWL5"/>
<dbReference type="CTD" id="36342951"/>
<name>W6UWL5_ECHGR</name>
<protein>
    <submittedName>
        <fullName evidence="1">Uncharacterized protein</fullName>
    </submittedName>
</protein>